<keyword evidence="3 7" id="KW-0812">Transmembrane</keyword>
<feature type="transmembrane region" description="Helical" evidence="7">
    <location>
        <begin position="6"/>
        <end position="24"/>
    </location>
</feature>
<evidence type="ECO:0000256" key="6">
    <source>
        <dbReference type="ARBA" id="ARBA00023136"/>
    </source>
</evidence>
<feature type="transmembrane region" description="Helical" evidence="7">
    <location>
        <begin position="202"/>
        <end position="221"/>
    </location>
</feature>
<keyword evidence="6 7" id="KW-0472">Membrane</keyword>
<evidence type="ECO:0000256" key="3">
    <source>
        <dbReference type="ARBA" id="ARBA00022692"/>
    </source>
</evidence>
<dbReference type="InterPro" id="IPR006153">
    <property type="entry name" value="Cation/H_exchanger_TM"/>
</dbReference>
<feature type="transmembrane region" description="Helical" evidence="7">
    <location>
        <begin position="172"/>
        <end position="196"/>
    </location>
</feature>
<comment type="caution">
    <text evidence="9">The sequence shown here is derived from an EMBL/GenBank/DDBJ whole genome shotgun (WGS) entry which is preliminary data.</text>
</comment>
<evidence type="ECO:0000256" key="7">
    <source>
        <dbReference type="SAM" id="Phobius"/>
    </source>
</evidence>
<dbReference type="RefSeq" id="WP_250486522.1">
    <property type="nucleotide sequence ID" value="NZ_JAQQDB010000008.1"/>
</dbReference>
<feature type="transmembrane region" description="Helical" evidence="7">
    <location>
        <begin position="287"/>
        <end position="306"/>
    </location>
</feature>
<keyword evidence="4 7" id="KW-1133">Transmembrane helix</keyword>
<keyword evidence="5" id="KW-0406">Ion transport</keyword>
<evidence type="ECO:0000259" key="8">
    <source>
        <dbReference type="Pfam" id="PF00999"/>
    </source>
</evidence>
<dbReference type="InterPro" id="IPR038770">
    <property type="entry name" value="Na+/solute_symporter_sf"/>
</dbReference>
<feature type="domain" description="Cation/H+ exchanger transmembrane" evidence="8">
    <location>
        <begin position="23"/>
        <end position="405"/>
    </location>
</feature>
<protein>
    <submittedName>
        <fullName evidence="9">Cation:proton antiporter</fullName>
    </submittedName>
</protein>
<dbReference type="PANTHER" id="PTHR32468:SF0">
    <property type="entry name" value="K(+)_H(+) ANTIPORTER 1"/>
    <property type="match status" value="1"/>
</dbReference>
<dbReference type="PANTHER" id="PTHR32468">
    <property type="entry name" value="CATION/H + ANTIPORTER"/>
    <property type="match status" value="1"/>
</dbReference>
<dbReference type="Gene3D" id="1.20.1530.20">
    <property type="match status" value="1"/>
</dbReference>
<keyword evidence="10" id="KW-1185">Reference proteome</keyword>
<evidence type="ECO:0000256" key="4">
    <source>
        <dbReference type="ARBA" id="ARBA00022989"/>
    </source>
</evidence>
<evidence type="ECO:0000313" key="10">
    <source>
        <dbReference type="Proteomes" id="UP001629462"/>
    </source>
</evidence>
<evidence type="ECO:0000256" key="1">
    <source>
        <dbReference type="ARBA" id="ARBA00004141"/>
    </source>
</evidence>
<accession>A0ABW9CK51</accession>
<reference evidence="9 10" key="1">
    <citation type="journal article" date="2024" name="Chem. Sci.">
        <title>Discovery of megapolipeptins by genome mining of a Burkholderiales bacteria collection.</title>
        <authorList>
            <person name="Paulo B.S."/>
            <person name="Recchia M.J.J."/>
            <person name="Lee S."/>
            <person name="Fergusson C.H."/>
            <person name="Romanowski S.B."/>
            <person name="Hernandez A."/>
            <person name="Krull N."/>
            <person name="Liu D.Y."/>
            <person name="Cavanagh H."/>
            <person name="Bos A."/>
            <person name="Gray C.A."/>
            <person name="Murphy B.T."/>
            <person name="Linington R.G."/>
            <person name="Eustaquio A.S."/>
        </authorList>
    </citation>
    <scope>NUCLEOTIDE SEQUENCE [LARGE SCALE GENOMIC DNA]</scope>
    <source>
        <strain evidence="9 10">RL17-374-BIF-D</strain>
    </source>
</reference>
<feature type="transmembrane region" description="Helical" evidence="7">
    <location>
        <begin position="36"/>
        <end position="58"/>
    </location>
</feature>
<feature type="transmembrane region" description="Helical" evidence="7">
    <location>
        <begin position="102"/>
        <end position="120"/>
    </location>
</feature>
<dbReference type="Proteomes" id="UP001629462">
    <property type="component" value="Unassembled WGS sequence"/>
</dbReference>
<comment type="subcellular location">
    <subcellularLocation>
        <location evidence="1">Membrane</location>
        <topology evidence="1">Multi-pass membrane protein</topology>
    </subcellularLocation>
</comment>
<dbReference type="InterPro" id="IPR050794">
    <property type="entry name" value="CPA2_transporter"/>
</dbReference>
<evidence type="ECO:0000313" key="9">
    <source>
        <dbReference type="EMBL" id="MFM0518009.1"/>
    </source>
</evidence>
<sequence length="417" mass="43754">MPSSQLSVYFFAQAAVIVLASQLVGRLAQRVGQPQVVGEMIAGVLLGPSLFGMLLPHWQQALFPKATMGMLYVAAQLGVGLYMFLVGTEFRADHFRARAKSAMSVSIAGIVAPFALAFALTPWLHTIPGLFAEKVRLYEASLFLGAAIAITAFPMLARIIHERGLTGTSLGTLALTAGAFDDAAAWCILAIVLASFGGSWMGAYAAIGGGAAFALFMIFAGGKLLRRLAAGLNPHAPLPTSVLATVLALFSLCAFAMDAIGIHAVFGGFLLGVALPRGPLTEKLRDMLQPFVVVFLLPMFFTYSGLNTRLDMLMDPAIMLAAVAILLASFGGKGIACWAAARANGEPSGDAMAIGALMNARGLMELIIINIGLAAGVILPGLFSILVLMAVLSTLMATPLFNWIVRRDAALRSAIAR</sequence>
<feature type="transmembrane region" description="Helical" evidence="7">
    <location>
        <begin position="70"/>
        <end position="90"/>
    </location>
</feature>
<organism evidence="9 10">
    <name type="scientific">Caballeronia jiangsuensis</name>
    <dbReference type="NCBI Taxonomy" id="1458357"/>
    <lineage>
        <taxon>Bacteria</taxon>
        <taxon>Pseudomonadati</taxon>
        <taxon>Pseudomonadota</taxon>
        <taxon>Betaproteobacteria</taxon>
        <taxon>Burkholderiales</taxon>
        <taxon>Burkholderiaceae</taxon>
        <taxon>Caballeronia</taxon>
    </lineage>
</organism>
<keyword evidence="2" id="KW-0813">Transport</keyword>
<gene>
    <name evidence="9" type="ORF">PQR08_11310</name>
</gene>
<feature type="transmembrane region" description="Helical" evidence="7">
    <location>
        <begin position="318"/>
        <end position="341"/>
    </location>
</feature>
<feature type="transmembrane region" description="Helical" evidence="7">
    <location>
        <begin position="140"/>
        <end position="160"/>
    </location>
</feature>
<proteinExistence type="predicted"/>
<dbReference type="EMBL" id="JAQQDB010000008">
    <property type="protein sequence ID" value="MFM0518009.1"/>
    <property type="molecule type" value="Genomic_DNA"/>
</dbReference>
<dbReference type="Pfam" id="PF00999">
    <property type="entry name" value="Na_H_Exchanger"/>
    <property type="match status" value="1"/>
</dbReference>
<name>A0ABW9CK51_9BURK</name>
<feature type="transmembrane region" description="Helical" evidence="7">
    <location>
        <begin position="367"/>
        <end position="397"/>
    </location>
</feature>
<evidence type="ECO:0000256" key="5">
    <source>
        <dbReference type="ARBA" id="ARBA00023065"/>
    </source>
</evidence>
<feature type="transmembrane region" description="Helical" evidence="7">
    <location>
        <begin position="242"/>
        <end position="275"/>
    </location>
</feature>
<evidence type="ECO:0000256" key="2">
    <source>
        <dbReference type="ARBA" id="ARBA00022448"/>
    </source>
</evidence>